<gene>
    <name evidence="6" type="ORF">SAMN02982922_1328</name>
</gene>
<name>A0A1X7N7X8_9HYPH</name>
<evidence type="ECO:0000313" key="7">
    <source>
        <dbReference type="Proteomes" id="UP000193083"/>
    </source>
</evidence>
<protein>
    <recommendedName>
        <fullName evidence="3">Chitooligosaccharide deacetylase</fullName>
    </recommendedName>
    <alternativeName>
        <fullName evidence="4">Nodulation protein B</fullName>
    </alternativeName>
</protein>
<evidence type="ECO:0000256" key="4">
    <source>
        <dbReference type="ARBA" id="ARBA00032976"/>
    </source>
</evidence>
<dbReference type="Proteomes" id="UP000193083">
    <property type="component" value="Unassembled WGS sequence"/>
</dbReference>
<sequence length="285" mass="31974">MTRKRRSFPREWSWPDGKLMAVTIGVPFEAFRFQSQFNYIATPGKKDLLSLSYADYAWKSGVWRLLDLLDRFGAKASMATNGQAAETHPNIVRTFVEEGHEVMGHGWVNDVYIKDAGEEAEREEIRRCTQVLTEASGGVAPVGWTSPGSTGSDHTIRLLKEEGYIWNGDDLSDDLPFVVESGAGPFVMMPRQSLATNDITHWVFSRNPPSVMWEGFKDTFDALYAEAKEGGARSIDITLHAHMAGRPTLIPAIERMLSYALEHEGVYFTRKCDIARWTLDKHAAA</sequence>
<evidence type="ECO:0000256" key="3">
    <source>
        <dbReference type="ARBA" id="ARBA00020071"/>
    </source>
</evidence>
<dbReference type="SUPFAM" id="SSF88713">
    <property type="entry name" value="Glycoside hydrolase/deacetylase"/>
    <property type="match status" value="1"/>
</dbReference>
<evidence type="ECO:0000259" key="5">
    <source>
        <dbReference type="PROSITE" id="PS51677"/>
    </source>
</evidence>
<dbReference type="OrthoDB" id="9787041at2"/>
<dbReference type="Gene3D" id="3.20.20.370">
    <property type="entry name" value="Glycoside hydrolase/deacetylase"/>
    <property type="match status" value="1"/>
</dbReference>
<comment type="similarity">
    <text evidence="2">Belongs to the polysaccharide deacetylase family.</text>
</comment>
<dbReference type="InterPro" id="IPR002509">
    <property type="entry name" value="NODB_dom"/>
</dbReference>
<dbReference type="PROSITE" id="PS51677">
    <property type="entry name" value="NODB"/>
    <property type="match status" value="1"/>
</dbReference>
<proteinExistence type="inferred from homology"/>
<comment type="function">
    <text evidence="1">Is involved in generating a small heat-stable compound (Nod), an acylated oligomer of N-acetylglucosamine, that stimulates mitosis in various plant protoplasts.</text>
</comment>
<dbReference type="PANTHER" id="PTHR43123">
    <property type="entry name" value="POLYSACCHARIDE DEACETYLASE-RELATED"/>
    <property type="match status" value="1"/>
</dbReference>
<dbReference type="GO" id="GO:0016810">
    <property type="term" value="F:hydrolase activity, acting on carbon-nitrogen (but not peptide) bonds"/>
    <property type="evidence" value="ECO:0007669"/>
    <property type="project" value="InterPro"/>
</dbReference>
<evidence type="ECO:0000256" key="2">
    <source>
        <dbReference type="ARBA" id="ARBA00010973"/>
    </source>
</evidence>
<dbReference type="InterPro" id="IPR011330">
    <property type="entry name" value="Glyco_hydro/deAcase_b/a-brl"/>
</dbReference>
<feature type="domain" description="NodB homology" evidence="5">
    <location>
        <begin position="47"/>
        <end position="269"/>
    </location>
</feature>
<dbReference type="AlphaFoldDB" id="A0A1X7N7X8"/>
<reference evidence="6 7" key="1">
    <citation type="submission" date="2017-04" db="EMBL/GenBank/DDBJ databases">
        <authorList>
            <person name="Afonso C.L."/>
            <person name="Miller P.J."/>
            <person name="Scott M.A."/>
            <person name="Spackman E."/>
            <person name="Goraichik I."/>
            <person name="Dimitrov K.M."/>
            <person name="Suarez D.L."/>
            <person name="Swayne D.E."/>
        </authorList>
    </citation>
    <scope>NUCLEOTIDE SEQUENCE [LARGE SCALE GENOMIC DNA]</scope>
    <source>
        <strain evidence="6 7">B5P</strain>
    </source>
</reference>
<dbReference type="Pfam" id="PF01522">
    <property type="entry name" value="Polysacc_deac_1"/>
    <property type="match status" value="1"/>
</dbReference>
<evidence type="ECO:0000256" key="1">
    <source>
        <dbReference type="ARBA" id="ARBA00003236"/>
    </source>
</evidence>
<evidence type="ECO:0000313" key="6">
    <source>
        <dbReference type="EMBL" id="SMH32761.1"/>
    </source>
</evidence>
<dbReference type="GO" id="GO:0005975">
    <property type="term" value="P:carbohydrate metabolic process"/>
    <property type="evidence" value="ECO:0007669"/>
    <property type="project" value="InterPro"/>
</dbReference>
<dbReference type="EMBL" id="FXBL01000004">
    <property type="protein sequence ID" value="SMH32761.1"/>
    <property type="molecule type" value="Genomic_DNA"/>
</dbReference>
<organism evidence="6 7">
    <name type="scientific">Mesorhizobium australicum</name>
    <dbReference type="NCBI Taxonomy" id="536018"/>
    <lineage>
        <taxon>Bacteria</taxon>
        <taxon>Pseudomonadati</taxon>
        <taxon>Pseudomonadota</taxon>
        <taxon>Alphaproteobacteria</taxon>
        <taxon>Hyphomicrobiales</taxon>
        <taxon>Phyllobacteriaceae</taxon>
        <taxon>Mesorhizobium</taxon>
    </lineage>
</organism>
<keyword evidence="7" id="KW-1185">Reference proteome</keyword>
<accession>A0A1X7N7X8</accession>
<dbReference type="PANTHER" id="PTHR43123:SF1">
    <property type="entry name" value="POLYSACCHARIDE DEACETYLASE-RELATED"/>
    <property type="match status" value="1"/>
</dbReference>